<gene>
    <name evidence="2" type="ORF">H9950_02445</name>
</gene>
<keyword evidence="1" id="KW-1133">Transmembrane helix</keyword>
<dbReference type="AlphaFoldDB" id="A0A9D2HUV2"/>
<comment type="caution">
    <text evidence="2">The sequence shown here is derived from an EMBL/GenBank/DDBJ whole genome shotgun (WGS) entry which is preliminary data.</text>
</comment>
<evidence type="ECO:0000313" key="2">
    <source>
        <dbReference type="EMBL" id="HJA85056.1"/>
    </source>
</evidence>
<protein>
    <submittedName>
        <fullName evidence="2">Uncharacterized protein</fullName>
    </submittedName>
</protein>
<dbReference type="Proteomes" id="UP000823862">
    <property type="component" value="Unassembled WGS sequence"/>
</dbReference>
<keyword evidence="1" id="KW-0812">Transmembrane</keyword>
<dbReference type="PROSITE" id="PS00430">
    <property type="entry name" value="TONB_DEPENDENT_REC_1"/>
    <property type="match status" value="1"/>
</dbReference>
<dbReference type="EMBL" id="DWZI01000014">
    <property type="protein sequence ID" value="HJA85056.1"/>
    <property type="molecule type" value="Genomic_DNA"/>
</dbReference>
<reference evidence="2" key="1">
    <citation type="journal article" date="2021" name="PeerJ">
        <title>Extensive microbial diversity within the chicken gut microbiome revealed by metagenomics and culture.</title>
        <authorList>
            <person name="Gilroy R."/>
            <person name="Ravi A."/>
            <person name="Getino M."/>
            <person name="Pursley I."/>
            <person name="Horton D.L."/>
            <person name="Alikhan N.F."/>
            <person name="Baker D."/>
            <person name="Gharbi K."/>
            <person name="Hall N."/>
            <person name="Watson M."/>
            <person name="Adriaenssens E.M."/>
            <person name="Foster-Nyarko E."/>
            <person name="Jarju S."/>
            <person name="Secka A."/>
            <person name="Antonio M."/>
            <person name="Oren A."/>
            <person name="Chaudhuri R.R."/>
            <person name="La Ragione R."/>
            <person name="Hildebrand F."/>
            <person name="Pallen M.J."/>
        </authorList>
    </citation>
    <scope>NUCLEOTIDE SEQUENCE</scope>
    <source>
        <strain evidence="2">ChiHjej12B11-9795</strain>
    </source>
</reference>
<feature type="transmembrane region" description="Helical" evidence="1">
    <location>
        <begin position="20"/>
        <end position="38"/>
    </location>
</feature>
<organism evidence="2 3">
    <name type="scientific">Candidatus Bacteroides avicola</name>
    <dbReference type="NCBI Taxonomy" id="2838468"/>
    <lineage>
        <taxon>Bacteria</taxon>
        <taxon>Pseudomonadati</taxon>
        <taxon>Bacteroidota</taxon>
        <taxon>Bacteroidia</taxon>
        <taxon>Bacteroidales</taxon>
        <taxon>Bacteroidaceae</taxon>
        <taxon>Bacteroides</taxon>
    </lineage>
</organism>
<evidence type="ECO:0000256" key="1">
    <source>
        <dbReference type="SAM" id="Phobius"/>
    </source>
</evidence>
<keyword evidence="1" id="KW-0472">Membrane</keyword>
<sequence>MAKKDYSGKQLSTKAHRVLLIVNVVVFLAAVALLVGSIRHDETVSVVAASLVMLVSAGNAFMSGLRLKGKKL</sequence>
<feature type="transmembrane region" description="Helical" evidence="1">
    <location>
        <begin position="44"/>
        <end position="62"/>
    </location>
</feature>
<proteinExistence type="predicted"/>
<name>A0A9D2HUV2_9BACE</name>
<dbReference type="InterPro" id="IPR010916">
    <property type="entry name" value="TonB_box_CS"/>
</dbReference>
<reference evidence="2" key="2">
    <citation type="submission" date="2021-04" db="EMBL/GenBank/DDBJ databases">
        <authorList>
            <person name="Gilroy R."/>
        </authorList>
    </citation>
    <scope>NUCLEOTIDE SEQUENCE</scope>
    <source>
        <strain evidence="2">ChiHjej12B11-9795</strain>
    </source>
</reference>
<accession>A0A9D2HUV2</accession>
<evidence type="ECO:0000313" key="3">
    <source>
        <dbReference type="Proteomes" id="UP000823862"/>
    </source>
</evidence>